<evidence type="ECO:0000256" key="2">
    <source>
        <dbReference type="ARBA" id="ARBA00022692"/>
    </source>
</evidence>
<feature type="transmembrane region" description="Helical" evidence="5">
    <location>
        <begin position="64"/>
        <end position="82"/>
    </location>
</feature>
<evidence type="ECO:0000256" key="4">
    <source>
        <dbReference type="ARBA" id="ARBA00023136"/>
    </source>
</evidence>
<evidence type="ECO:0000256" key="3">
    <source>
        <dbReference type="ARBA" id="ARBA00022989"/>
    </source>
</evidence>
<feature type="transmembrane region" description="Helical" evidence="5">
    <location>
        <begin position="395"/>
        <end position="414"/>
    </location>
</feature>
<protein>
    <submittedName>
        <fullName evidence="7">O-antigen ligase family protein</fullName>
    </submittedName>
</protein>
<feature type="transmembrane region" description="Helical" evidence="5">
    <location>
        <begin position="12"/>
        <end position="29"/>
    </location>
</feature>
<feature type="transmembrane region" description="Helical" evidence="5">
    <location>
        <begin position="242"/>
        <end position="265"/>
    </location>
</feature>
<feature type="transmembrane region" description="Helical" evidence="5">
    <location>
        <begin position="362"/>
        <end position="383"/>
    </location>
</feature>
<dbReference type="GO" id="GO:0016874">
    <property type="term" value="F:ligase activity"/>
    <property type="evidence" value="ECO:0007669"/>
    <property type="project" value="UniProtKB-KW"/>
</dbReference>
<dbReference type="InterPro" id="IPR007016">
    <property type="entry name" value="O-antigen_ligase-rel_domated"/>
</dbReference>
<sequence>MEKLFCRSTYRYVCVVLYMIQTLNLAFLGLPQHPAYYVLIPYGVLLLGYEWYHRKLDGRNYSVTWLLLFLLCAAFSTFTSTYSETRSFLLLLLQGLIFLLAFAQEKGRRIYEMRQEMIRILKLVCVLSFLASFLSLLTFLFNISWTRNGAVFGLVGNRLFGVYFNCNPAAFLACMSICGSLLLLYLKSRFPYFHLANLIVQGTYVLLSNCRSAFLILLCLLMVVVFYILFKRRDYRRISNVLIALCVGFLAMFGGQAVKAGLFVIPQLQGAVFKEESRFAFDDVVELVYMIKEDPIGNAKAIYHLANDLSSRRVELYYDAYRLYRAHPITGIGLNNFQRMGQEVFYAEGLFAGSTIVHAHNLFLEVLVVSGTLGFLCFMIFLGQALVRMLENLRRYAFTPGYFIILLMSAMVSVEFAGSMLDYGVLYDYSLSALLFWIMLGYLFCINQNRKARLQRSSYAFELLSYRLLHIHYEMSVSDEAVCAQVLRRECDDAYTLCIKFTAGAAFSLIYEASYALHVEKEEARAYEQKMAEELYAIAEAEISEMIGAHLPIMSISLSD</sequence>
<keyword evidence="4 5" id="KW-0472">Membrane</keyword>
<feature type="transmembrane region" description="Helical" evidence="5">
    <location>
        <begin position="426"/>
        <end position="446"/>
    </location>
</feature>
<reference evidence="7 8" key="1">
    <citation type="submission" date="2022-06" db="EMBL/GenBank/DDBJ databases">
        <title>Isolation of gut microbiota from human fecal samples.</title>
        <authorList>
            <person name="Pamer E.G."/>
            <person name="Barat B."/>
            <person name="Waligurski E."/>
            <person name="Medina S."/>
            <person name="Paddock L."/>
            <person name="Mostad J."/>
        </authorList>
    </citation>
    <scope>NUCLEOTIDE SEQUENCE [LARGE SCALE GENOMIC DNA]</scope>
    <source>
        <strain evidence="7 8">DFI.6.1</strain>
    </source>
</reference>
<evidence type="ECO:0000259" key="6">
    <source>
        <dbReference type="Pfam" id="PF04932"/>
    </source>
</evidence>
<keyword evidence="2 5" id="KW-0812">Transmembrane</keyword>
<proteinExistence type="predicted"/>
<organism evidence="7 8">
    <name type="scientific">Massilicoli timonensis</name>
    <dbReference type="NCBI Taxonomy" id="2015901"/>
    <lineage>
        <taxon>Bacteria</taxon>
        <taxon>Bacillati</taxon>
        <taxon>Bacillota</taxon>
        <taxon>Erysipelotrichia</taxon>
        <taxon>Erysipelotrichales</taxon>
        <taxon>Erysipelotrichaceae</taxon>
        <taxon>Massilicoli</taxon>
    </lineage>
</organism>
<feature type="transmembrane region" description="Helical" evidence="5">
    <location>
        <begin position="88"/>
        <end position="103"/>
    </location>
</feature>
<feature type="transmembrane region" description="Helical" evidence="5">
    <location>
        <begin position="190"/>
        <end position="207"/>
    </location>
</feature>
<evidence type="ECO:0000313" key="7">
    <source>
        <dbReference type="EMBL" id="MCQ5120823.1"/>
    </source>
</evidence>
<comment type="caution">
    <text evidence="7">The sequence shown here is derived from an EMBL/GenBank/DDBJ whole genome shotgun (WGS) entry which is preliminary data.</text>
</comment>
<evidence type="ECO:0000256" key="5">
    <source>
        <dbReference type="SAM" id="Phobius"/>
    </source>
</evidence>
<dbReference type="Pfam" id="PF04932">
    <property type="entry name" value="Wzy_C"/>
    <property type="match status" value="1"/>
</dbReference>
<dbReference type="PANTHER" id="PTHR37422:SF13">
    <property type="entry name" value="LIPOPOLYSACCHARIDE BIOSYNTHESIS PROTEIN PA4999-RELATED"/>
    <property type="match status" value="1"/>
</dbReference>
<keyword evidence="3 5" id="KW-1133">Transmembrane helix</keyword>
<dbReference type="RefSeq" id="WP_256197260.1">
    <property type="nucleotide sequence ID" value="NZ_JANGCH010000001.1"/>
</dbReference>
<keyword evidence="8" id="KW-1185">Reference proteome</keyword>
<dbReference type="EMBL" id="JANGCH010000001">
    <property type="protein sequence ID" value="MCQ5120823.1"/>
    <property type="molecule type" value="Genomic_DNA"/>
</dbReference>
<keyword evidence="7" id="KW-0436">Ligase</keyword>
<accession>A0ABT1SHY5</accession>
<evidence type="ECO:0000313" key="8">
    <source>
        <dbReference type="Proteomes" id="UP001524435"/>
    </source>
</evidence>
<feature type="transmembrane region" description="Helical" evidence="5">
    <location>
        <begin position="35"/>
        <end position="52"/>
    </location>
</feature>
<feature type="transmembrane region" description="Helical" evidence="5">
    <location>
        <begin position="162"/>
        <end position="183"/>
    </location>
</feature>
<dbReference type="InterPro" id="IPR051533">
    <property type="entry name" value="WaaL-like"/>
</dbReference>
<name>A0ABT1SHY5_9FIRM</name>
<feature type="transmembrane region" description="Helical" evidence="5">
    <location>
        <begin position="123"/>
        <end position="142"/>
    </location>
</feature>
<feature type="transmembrane region" description="Helical" evidence="5">
    <location>
        <begin position="213"/>
        <end position="230"/>
    </location>
</feature>
<dbReference type="PANTHER" id="PTHR37422">
    <property type="entry name" value="TEICHURONIC ACID BIOSYNTHESIS PROTEIN TUAE"/>
    <property type="match status" value="1"/>
</dbReference>
<gene>
    <name evidence="7" type="ORF">NE663_00940</name>
</gene>
<evidence type="ECO:0000256" key="1">
    <source>
        <dbReference type="ARBA" id="ARBA00004141"/>
    </source>
</evidence>
<comment type="subcellular location">
    <subcellularLocation>
        <location evidence="1">Membrane</location>
        <topology evidence="1">Multi-pass membrane protein</topology>
    </subcellularLocation>
</comment>
<dbReference type="Proteomes" id="UP001524435">
    <property type="component" value="Unassembled WGS sequence"/>
</dbReference>
<feature type="domain" description="O-antigen ligase-related" evidence="6">
    <location>
        <begin position="198"/>
        <end position="379"/>
    </location>
</feature>